<keyword evidence="3" id="KW-1185">Reference proteome</keyword>
<feature type="compositionally biased region" description="Basic and acidic residues" evidence="1">
    <location>
        <begin position="120"/>
        <end position="147"/>
    </location>
</feature>
<feature type="compositionally biased region" description="Acidic residues" evidence="1">
    <location>
        <begin position="231"/>
        <end position="330"/>
    </location>
</feature>
<protein>
    <submittedName>
        <fullName evidence="2">Uncharacterized protein</fullName>
    </submittedName>
</protein>
<organism evidence="2 3">
    <name type="scientific">Cirrhinus mrigala</name>
    <name type="common">Mrigala</name>
    <dbReference type="NCBI Taxonomy" id="683832"/>
    <lineage>
        <taxon>Eukaryota</taxon>
        <taxon>Metazoa</taxon>
        <taxon>Chordata</taxon>
        <taxon>Craniata</taxon>
        <taxon>Vertebrata</taxon>
        <taxon>Euteleostomi</taxon>
        <taxon>Actinopterygii</taxon>
        <taxon>Neopterygii</taxon>
        <taxon>Teleostei</taxon>
        <taxon>Ostariophysi</taxon>
        <taxon>Cypriniformes</taxon>
        <taxon>Cyprinidae</taxon>
        <taxon>Labeoninae</taxon>
        <taxon>Labeonini</taxon>
        <taxon>Cirrhinus</taxon>
    </lineage>
</organism>
<comment type="caution">
    <text evidence="2">The sequence shown here is derived from an EMBL/GenBank/DDBJ whole genome shotgun (WGS) entry which is preliminary data.</text>
</comment>
<feature type="compositionally biased region" description="Polar residues" evidence="1">
    <location>
        <begin position="76"/>
        <end position="88"/>
    </location>
</feature>
<feature type="compositionally biased region" description="Basic residues" evidence="1">
    <location>
        <begin position="1"/>
        <end position="13"/>
    </location>
</feature>
<feature type="compositionally biased region" description="Polar residues" evidence="1">
    <location>
        <begin position="101"/>
        <end position="118"/>
    </location>
</feature>
<feature type="region of interest" description="Disordered" evidence="1">
    <location>
        <begin position="213"/>
        <end position="336"/>
    </location>
</feature>
<feature type="compositionally biased region" description="Basic and acidic residues" evidence="1">
    <location>
        <begin position="17"/>
        <end position="29"/>
    </location>
</feature>
<dbReference type="Proteomes" id="UP001529510">
    <property type="component" value="Unassembled WGS sequence"/>
</dbReference>
<feature type="compositionally biased region" description="Basic residues" evidence="1">
    <location>
        <begin position="50"/>
        <end position="74"/>
    </location>
</feature>
<gene>
    <name evidence="2" type="ORF">M9458_015288</name>
</gene>
<dbReference type="AlphaFoldDB" id="A0ABD0QPU5"/>
<sequence length="336" mass="38464">MKAKAQRKSKGKAGKQTPKDKLKKFKDSLDNFVKSKSGFDENESDQRGIFVKRKSRKELRKEKRKLKKAKKKSHYMGQSLQNPSEEPSPNTPAAKDEKTQKSSLKPTGNLKNAAQRQQKTNKDNVNTKDGEEDTTKKKVRFSEDLPKQKKKSSQNESRKRALLEANVEEDKEIKRLEKRLGLNKRKNKKSLPQSFTYDGLDYILGILEPGASANGLYESDEEMDIDKAKDDFDELDEDSEGQMTDDENKDESEVEGDSDEEEGDGEDDAQMEEEEDVEDDTQIEEEEDVDDTQIEDEEDVDDTQIEDEVEGDEEEEDTDASEENDDEEKDSEQKTP</sequence>
<evidence type="ECO:0000256" key="1">
    <source>
        <dbReference type="SAM" id="MobiDB-lite"/>
    </source>
</evidence>
<feature type="compositionally biased region" description="Basic and acidic residues" evidence="1">
    <location>
        <begin position="171"/>
        <end position="180"/>
    </location>
</feature>
<evidence type="ECO:0000313" key="3">
    <source>
        <dbReference type="Proteomes" id="UP001529510"/>
    </source>
</evidence>
<feature type="region of interest" description="Disordered" evidence="1">
    <location>
        <begin position="1"/>
        <end position="195"/>
    </location>
</feature>
<dbReference type="EMBL" id="JAMKFB020000007">
    <property type="protein sequence ID" value="KAL0188189.1"/>
    <property type="molecule type" value="Genomic_DNA"/>
</dbReference>
<name>A0ABD0QPU5_CIRMR</name>
<reference evidence="2 3" key="1">
    <citation type="submission" date="2024-05" db="EMBL/GenBank/DDBJ databases">
        <title>Genome sequencing and assembly of Indian major carp, Cirrhinus mrigala (Hamilton, 1822).</title>
        <authorList>
            <person name="Mohindra V."/>
            <person name="Chowdhury L.M."/>
            <person name="Lal K."/>
            <person name="Jena J.K."/>
        </authorList>
    </citation>
    <scope>NUCLEOTIDE SEQUENCE [LARGE SCALE GENOMIC DNA]</scope>
    <source>
        <strain evidence="2">CM1030</strain>
        <tissue evidence="2">Blood</tissue>
    </source>
</reference>
<evidence type="ECO:0000313" key="2">
    <source>
        <dbReference type="EMBL" id="KAL0188189.1"/>
    </source>
</evidence>
<feature type="non-terminal residue" evidence="2">
    <location>
        <position position="336"/>
    </location>
</feature>
<proteinExistence type="predicted"/>
<accession>A0ABD0QPU5</accession>